<keyword evidence="3 4" id="KW-0315">Glutamine amidotransferase</keyword>
<dbReference type="GO" id="GO:0015420">
    <property type="term" value="F:ABC-type vitamin B12 transporter activity"/>
    <property type="evidence" value="ECO:0007669"/>
    <property type="project" value="UniProtKB-UniRule"/>
</dbReference>
<feature type="domain" description="CobQ/CobB/MinD/ParA nucleotide binding" evidence="5">
    <location>
        <begin position="7"/>
        <end position="234"/>
    </location>
</feature>
<dbReference type="Gene3D" id="3.40.50.880">
    <property type="match status" value="1"/>
</dbReference>
<dbReference type="InterPro" id="IPR029062">
    <property type="entry name" value="Class_I_gatase-like"/>
</dbReference>
<evidence type="ECO:0000259" key="6">
    <source>
        <dbReference type="Pfam" id="PF07685"/>
    </source>
</evidence>
<dbReference type="SUPFAM" id="SSF52540">
    <property type="entry name" value="P-loop containing nucleoside triphosphate hydrolases"/>
    <property type="match status" value="1"/>
</dbReference>
<dbReference type="InterPro" id="IPR002586">
    <property type="entry name" value="CobQ/CobB/MinD/ParA_Nub-bd_dom"/>
</dbReference>
<dbReference type="Pfam" id="PF01656">
    <property type="entry name" value="CbiA"/>
    <property type="match status" value="1"/>
</dbReference>
<evidence type="ECO:0000256" key="3">
    <source>
        <dbReference type="ARBA" id="ARBA00022962"/>
    </source>
</evidence>
<proteinExistence type="inferred from homology"/>
<dbReference type="InterPro" id="IPR004459">
    <property type="entry name" value="CobQ_synth"/>
</dbReference>
<dbReference type="EMBL" id="AOTZ01000004">
    <property type="protein sequence ID" value="EZP77437.1"/>
    <property type="molecule type" value="Genomic_DNA"/>
</dbReference>
<reference evidence="7 8" key="1">
    <citation type="journal article" date="2014" name="Appl. Microbiol. Biotechnol.">
        <title>Transformable facultative thermophile Geobacillus stearothermophilus NUB3621 as a host strain for metabolic engineering.</title>
        <authorList>
            <person name="Blanchard K."/>
            <person name="Robic S."/>
            <person name="Matsumura I."/>
        </authorList>
    </citation>
    <scope>NUCLEOTIDE SEQUENCE [LARGE SCALE GENOMIC DNA]</scope>
    <source>
        <strain evidence="7 8">NUB3621</strain>
    </source>
</reference>
<evidence type="ECO:0000256" key="2">
    <source>
        <dbReference type="ARBA" id="ARBA00022573"/>
    </source>
</evidence>
<protein>
    <recommendedName>
        <fullName evidence="4">Cobyric acid synthase</fullName>
    </recommendedName>
</protein>
<dbReference type="PROSITE" id="PS51274">
    <property type="entry name" value="GATASE_COBBQ"/>
    <property type="match status" value="1"/>
</dbReference>
<comment type="function">
    <text evidence="4">Catalyzes amidations at positions B, D, E, and G on adenosylcobyrinic A,C-diamide. NH(2) groups are provided by glutamine, and one molecule of ATP is hydrogenolyzed for each amidation.</text>
</comment>
<dbReference type="GO" id="GO:0009236">
    <property type="term" value="P:cobalamin biosynthetic process"/>
    <property type="evidence" value="ECO:0007669"/>
    <property type="project" value="UniProtKB-UniRule"/>
</dbReference>
<dbReference type="InterPro" id="IPR027417">
    <property type="entry name" value="P-loop_NTPase"/>
</dbReference>
<organism evidence="7 8">
    <name type="scientific">Parageobacillus genomosp. 1</name>
    <dbReference type="NCBI Taxonomy" id="1295642"/>
    <lineage>
        <taxon>Bacteria</taxon>
        <taxon>Bacillati</taxon>
        <taxon>Bacillota</taxon>
        <taxon>Bacilli</taxon>
        <taxon>Bacillales</taxon>
        <taxon>Anoxybacillaceae</taxon>
        <taxon>Parageobacillus</taxon>
    </lineage>
</organism>
<feature type="active site" evidence="4">
    <location>
        <position position="436"/>
    </location>
</feature>
<gene>
    <name evidence="4" type="primary">cobQ</name>
    <name evidence="7" type="ORF">H839_07369</name>
</gene>
<dbReference type="NCBIfam" id="TIGR00313">
    <property type="entry name" value="cobQ"/>
    <property type="match status" value="1"/>
</dbReference>
<dbReference type="AlphaFoldDB" id="A0ABC9VFW9"/>
<accession>A0ABC9VFW9</accession>
<dbReference type="Proteomes" id="UP000023566">
    <property type="component" value="Chromosome"/>
</dbReference>
<name>A0ABC9VFW9_9BACL</name>
<evidence type="ECO:0000313" key="7">
    <source>
        <dbReference type="EMBL" id="EZP77437.1"/>
    </source>
</evidence>
<evidence type="ECO:0000256" key="4">
    <source>
        <dbReference type="HAMAP-Rule" id="MF_00028"/>
    </source>
</evidence>
<dbReference type="CDD" id="cd01750">
    <property type="entry name" value="GATase1_CobQ"/>
    <property type="match status" value="1"/>
</dbReference>
<dbReference type="NCBIfam" id="NF001989">
    <property type="entry name" value="PRK00784.1"/>
    <property type="match status" value="1"/>
</dbReference>
<evidence type="ECO:0000259" key="5">
    <source>
        <dbReference type="Pfam" id="PF01656"/>
    </source>
</evidence>
<evidence type="ECO:0000313" key="8">
    <source>
        <dbReference type="Proteomes" id="UP000023566"/>
    </source>
</evidence>
<dbReference type="InterPro" id="IPR047045">
    <property type="entry name" value="CobQ_N"/>
</dbReference>
<dbReference type="RefSeq" id="WP_043904555.1">
    <property type="nucleotide sequence ID" value="NZ_CM002692.1"/>
</dbReference>
<dbReference type="PANTHER" id="PTHR21343">
    <property type="entry name" value="DETHIOBIOTIN SYNTHETASE"/>
    <property type="match status" value="1"/>
</dbReference>
<dbReference type="InterPro" id="IPR011698">
    <property type="entry name" value="GATase_3"/>
</dbReference>
<dbReference type="Pfam" id="PF07685">
    <property type="entry name" value="GATase_3"/>
    <property type="match status" value="1"/>
</dbReference>
<dbReference type="CDD" id="cd05389">
    <property type="entry name" value="CobQ_N"/>
    <property type="match status" value="1"/>
</dbReference>
<comment type="similarity">
    <text evidence="4">Belongs to the CobB/CobQ family. CobQ subfamily.</text>
</comment>
<evidence type="ECO:0000256" key="1">
    <source>
        <dbReference type="ARBA" id="ARBA00004953"/>
    </source>
</evidence>
<feature type="domain" description="CobB/CobQ-like glutamine amidotransferase" evidence="6">
    <location>
        <begin position="257"/>
        <end position="443"/>
    </location>
</feature>
<sequence length="503" mass="56490">MAKALPIMFQGTHSDAGKSIIATAFCRIFAQNGWRTAPFKSQNMSLNSYVTIDGKEIGRAQGIQAEAAGVVATTDMNPILIKPSREHESQIVVRGKPYKNMQAFAYRTEFFEKGLAIIRESLHVLMNEYDRLVIEGAGSPAEINLNDRELVNMRVARMANAPVVLIGDIERGGVFASLVGTLQLLDKEDRQRIIGVIINKFRGDLTLLKPGLDWFEQYTGVPVLGVVPYLEDLHIDAEDSVSLEQMSTNVNLDKDIDIAVIRYPKIANFTDVDPFLIEPDCHVRFVTTATQLGQPDLLILPGSKNTIEDLLYMKKNGIAEQIAQLYKHHHVTIVGICGGYQMLGARIRDPFGVETPLREIAGLNLLPIETTLEREKTTVLSEGILTFAGEHLLVKGYEIHMGRSQPIDGTIPFIHVQGRAEGAKSKDERVMGTYFHDLFHNDAFREALLNKIRREKGLAPIYGRQSFRTIREQAFDRLADHVKRHVRIEEIEEKMYAFRKGNV</sequence>
<keyword evidence="2 4" id="KW-0169">Cobalamin biosynthesis</keyword>
<dbReference type="InterPro" id="IPR033949">
    <property type="entry name" value="CobQ_GATase1"/>
</dbReference>
<dbReference type="HAMAP" id="MF_00028">
    <property type="entry name" value="CobQ"/>
    <property type="match status" value="1"/>
</dbReference>
<dbReference type="Gene3D" id="3.40.50.300">
    <property type="entry name" value="P-loop containing nucleotide triphosphate hydrolases"/>
    <property type="match status" value="1"/>
</dbReference>
<keyword evidence="8" id="KW-1185">Reference proteome</keyword>
<feature type="active site" description="Nucleophile" evidence="4">
    <location>
        <position position="337"/>
    </location>
</feature>
<comment type="caution">
    <text evidence="7">The sequence shown here is derived from an EMBL/GenBank/DDBJ whole genome shotgun (WGS) entry which is preliminary data.</text>
</comment>
<comment type="pathway">
    <text evidence="1 4">Cofactor biosynthesis; adenosylcobalamin biosynthesis.</text>
</comment>
<dbReference type="PANTHER" id="PTHR21343:SF1">
    <property type="entry name" value="COBYRIC ACID SYNTHASE"/>
    <property type="match status" value="1"/>
</dbReference>
<dbReference type="SUPFAM" id="SSF52317">
    <property type="entry name" value="Class I glutamine amidotransferase-like"/>
    <property type="match status" value="1"/>
</dbReference>